<comment type="caution">
    <text evidence="2">The sequence shown here is derived from an EMBL/GenBank/DDBJ whole genome shotgun (WGS) entry which is preliminary data.</text>
</comment>
<dbReference type="Proteomes" id="UP001153076">
    <property type="component" value="Unassembled WGS sequence"/>
</dbReference>
<organism evidence="2 3">
    <name type="scientific">Carnegiea gigantea</name>
    <dbReference type="NCBI Taxonomy" id="171969"/>
    <lineage>
        <taxon>Eukaryota</taxon>
        <taxon>Viridiplantae</taxon>
        <taxon>Streptophyta</taxon>
        <taxon>Embryophyta</taxon>
        <taxon>Tracheophyta</taxon>
        <taxon>Spermatophyta</taxon>
        <taxon>Magnoliopsida</taxon>
        <taxon>eudicotyledons</taxon>
        <taxon>Gunneridae</taxon>
        <taxon>Pentapetalae</taxon>
        <taxon>Caryophyllales</taxon>
        <taxon>Cactineae</taxon>
        <taxon>Cactaceae</taxon>
        <taxon>Cactoideae</taxon>
        <taxon>Echinocereeae</taxon>
        <taxon>Carnegiea</taxon>
    </lineage>
</organism>
<feature type="domain" description="Vacuolar protein sorting-associated protein 13 VPS13 adaptor binding" evidence="1">
    <location>
        <begin position="53"/>
        <end position="149"/>
    </location>
</feature>
<dbReference type="PANTHER" id="PTHR16166">
    <property type="entry name" value="VACUOLAR PROTEIN SORTING-ASSOCIATED PROTEIN VPS13"/>
    <property type="match status" value="1"/>
</dbReference>
<evidence type="ECO:0000259" key="1">
    <source>
        <dbReference type="Pfam" id="PF25036"/>
    </source>
</evidence>
<dbReference type="AlphaFoldDB" id="A0A9Q1QIW8"/>
<dbReference type="OrthoDB" id="428159at2759"/>
<dbReference type="InterPro" id="IPR026847">
    <property type="entry name" value="VPS13"/>
</dbReference>
<dbReference type="InterPro" id="IPR009543">
    <property type="entry name" value="VPS13_VAB"/>
</dbReference>
<evidence type="ECO:0000313" key="2">
    <source>
        <dbReference type="EMBL" id="KAJ8444298.1"/>
    </source>
</evidence>
<dbReference type="EMBL" id="JAKOGI010000100">
    <property type="protein sequence ID" value="KAJ8444298.1"/>
    <property type="molecule type" value="Genomic_DNA"/>
</dbReference>
<sequence length="443" mass="49173">MSDGAGPRWPVKLRVPGVAIGGPRELSSSGPDSAVFSSGAAVLSVQSPVRLADTRWSFPIGIMKEDTIFLVLRKENGERVFLRTEVRGYEEGSRFVVVFRPGSTLGPIRIENRTSGKTISIRQCGFDDDYWIHLTPLSTKNFSWDDPYGQKGFDVRVCSGSGIVTSKINLETTTMCSLEGIAGLQFHMVEIGDIKVARFTEESSSKLISQVDGQFSISGNWRTYHMQRKMANTVSPVELTVEVGVLGLSVIDHKPRELSYLYMERVYIAYCTGYDGGTTSRFKVILGHLQVDNQLPLTVMPVLLAPEQTDVQQPAFKMSLTMRNENTDGIQVTEKCWRLNIHEPIIWAVMDFCNSLQLDRLPQNQNVTQVDPELRIEGKAVCILIFRELANAMIAISLIDVSEVRLKVSLETAPAQRPHGVLGVWSPILSAVGNAFKIQVSSF</sequence>
<dbReference type="GO" id="GO:0006623">
    <property type="term" value="P:protein targeting to vacuole"/>
    <property type="evidence" value="ECO:0007669"/>
    <property type="project" value="TreeGrafter"/>
</dbReference>
<keyword evidence="3" id="KW-1185">Reference proteome</keyword>
<gene>
    <name evidence="2" type="ORF">Cgig2_019856</name>
</gene>
<accession>A0A9Q1QIW8</accession>
<protein>
    <recommendedName>
        <fullName evidence="1">Vacuolar protein sorting-associated protein 13 VPS13 adaptor binding domain-containing protein</fullName>
    </recommendedName>
</protein>
<dbReference type="Pfam" id="PF25036">
    <property type="entry name" value="VPS13_VAB"/>
    <property type="match status" value="1"/>
</dbReference>
<proteinExistence type="predicted"/>
<name>A0A9Q1QIW8_9CARY</name>
<evidence type="ECO:0000313" key="3">
    <source>
        <dbReference type="Proteomes" id="UP001153076"/>
    </source>
</evidence>
<dbReference type="PANTHER" id="PTHR16166:SF137">
    <property type="entry name" value="PLECKSTRIN HOMOLOGY (PH) DOMAIN-CONTAINING PROTEIN"/>
    <property type="match status" value="1"/>
</dbReference>
<reference evidence="2" key="1">
    <citation type="submission" date="2022-04" db="EMBL/GenBank/DDBJ databases">
        <title>Carnegiea gigantea Genome sequencing and assembly v2.</title>
        <authorList>
            <person name="Copetti D."/>
            <person name="Sanderson M.J."/>
            <person name="Burquez A."/>
            <person name="Wojciechowski M.F."/>
        </authorList>
    </citation>
    <scope>NUCLEOTIDE SEQUENCE</scope>
    <source>
        <strain evidence="2">SGP5-SGP5p</strain>
        <tissue evidence="2">Aerial part</tissue>
    </source>
</reference>
<dbReference type="GO" id="GO:0045053">
    <property type="term" value="P:protein retention in Golgi apparatus"/>
    <property type="evidence" value="ECO:0007669"/>
    <property type="project" value="TreeGrafter"/>
</dbReference>